<dbReference type="Proteomes" id="UP000182190">
    <property type="component" value="Unassembled WGS sequence"/>
</dbReference>
<comment type="caution">
    <text evidence="2">The sequence shown here is derived from an EMBL/GenBank/DDBJ whole genome shotgun (WGS) entry which is preliminary data.</text>
</comment>
<dbReference type="AlphaFoldDB" id="A0A7Z9DVS6"/>
<keyword evidence="1" id="KW-0812">Transmembrane</keyword>
<evidence type="ECO:0000313" key="2">
    <source>
        <dbReference type="EMBL" id="VXD13996.1"/>
    </source>
</evidence>
<reference evidence="2" key="1">
    <citation type="submission" date="2019-10" db="EMBL/GenBank/DDBJ databases">
        <authorList>
            <consortium name="Genoscope - CEA"/>
            <person name="William W."/>
        </authorList>
    </citation>
    <scope>NUCLEOTIDE SEQUENCE [LARGE SCALE GENOMIC DNA]</scope>
    <source>
        <strain evidence="2">BBR_PRJEB10994</strain>
    </source>
</reference>
<protein>
    <submittedName>
        <fullName evidence="2">Uncharacterized protein</fullName>
    </submittedName>
</protein>
<accession>A0A7Z9DVS6</accession>
<keyword evidence="1" id="KW-0472">Membrane</keyword>
<evidence type="ECO:0000313" key="3">
    <source>
        <dbReference type="Proteomes" id="UP000182190"/>
    </source>
</evidence>
<gene>
    <name evidence="2" type="ORF">PL9631_1070062</name>
</gene>
<keyword evidence="3" id="KW-1185">Reference proteome</keyword>
<name>A0A7Z9DVS6_9CYAN</name>
<organism evidence="2 3">
    <name type="scientific">Planktothrix paucivesiculata PCC 9631</name>
    <dbReference type="NCBI Taxonomy" id="671071"/>
    <lineage>
        <taxon>Bacteria</taxon>
        <taxon>Bacillati</taxon>
        <taxon>Cyanobacteriota</taxon>
        <taxon>Cyanophyceae</taxon>
        <taxon>Oscillatoriophycideae</taxon>
        <taxon>Oscillatoriales</taxon>
        <taxon>Microcoleaceae</taxon>
        <taxon>Planktothrix</taxon>
    </lineage>
</organism>
<dbReference type="EMBL" id="CZCS02000010">
    <property type="protein sequence ID" value="VXD13996.1"/>
    <property type="molecule type" value="Genomic_DNA"/>
</dbReference>
<keyword evidence="1" id="KW-1133">Transmembrane helix</keyword>
<sequence>MNLSVILRQILGSIFLFHYFFQVIDYDKLSLNSLPRKKLI</sequence>
<evidence type="ECO:0000256" key="1">
    <source>
        <dbReference type="SAM" id="Phobius"/>
    </source>
</evidence>
<proteinExistence type="predicted"/>
<feature type="transmembrane region" description="Helical" evidence="1">
    <location>
        <begin position="6"/>
        <end position="24"/>
    </location>
</feature>